<comment type="caution">
    <text evidence="1">The sequence shown here is derived from an EMBL/GenBank/DDBJ whole genome shotgun (WGS) entry which is preliminary data.</text>
</comment>
<dbReference type="AlphaFoldDB" id="A0A923S368"/>
<keyword evidence="2" id="KW-1185">Reference proteome</keyword>
<evidence type="ECO:0000313" key="1">
    <source>
        <dbReference type="EMBL" id="MBC5766234.1"/>
    </source>
</evidence>
<accession>A0A923S368</accession>
<dbReference type="EMBL" id="JACORU010000006">
    <property type="protein sequence ID" value="MBC5766234.1"/>
    <property type="molecule type" value="Genomic_DNA"/>
</dbReference>
<gene>
    <name evidence="1" type="ORF">H8R02_17335</name>
</gene>
<reference evidence="1" key="1">
    <citation type="submission" date="2020-08" db="EMBL/GenBank/DDBJ databases">
        <title>Ramlibacter sp. GTP1 16S ribosomal RNA gene genome sequencing and assembly.</title>
        <authorList>
            <person name="Kang M."/>
        </authorList>
    </citation>
    <scope>NUCLEOTIDE SEQUENCE</scope>
    <source>
        <strain evidence="1">GTP1</strain>
    </source>
</reference>
<evidence type="ECO:0000313" key="2">
    <source>
        <dbReference type="Proteomes" id="UP000596827"/>
    </source>
</evidence>
<proteinExistence type="predicted"/>
<dbReference type="RefSeq" id="WP_187082703.1">
    <property type="nucleotide sequence ID" value="NZ_JACORU010000006.1"/>
</dbReference>
<name>A0A923S368_9BURK</name>
<organism evidence="1 2">
    <name type="scientific">Ramlibacter albus</name>
    <dbReference type="NCBI Taxonomy" id="2079448"/>
    <lineage>
        <taxon>Bacteria</taxon>
        <taxon>Pseudomonadati</taxon>
        <taxon>Pseudomonadota</taxon>
        <taxon>Betaproteobacteria</taxon>
        <taxon>Burkholderiales</taxon>
        <taxon>Comamonadaceae</taxon>
        <taxon>Ramlibacter</taxon>
    </lineage>
</organism>
<sequence>MQGVIAPASIAGANAAASQDATAKARSLLQEGLGHTGYDPQLVADTVDRFIGCVQGATLDLTPFGNPTGKMDDAAAIVDALMDCDAFDEAMGILAQANGHPVTTLHLPLRDFGIPAIPMFWPRQGSMPALTRIRVPGWLEQPSRRARGEAVLHLAFPDMLDPVPGVNVEVVTRGADHPLGIQRPPGMNVISTRLDRPARFRALVFEWHEGKPVHQPLRDPFSVLLHDAGFEQAFAMLMDPEFGPDDAAAKELLTACMAAAGGAPPSAQAMGVAIKILVNRLVPLPENAGTLVQALIRLGRHDLELMFSALHLLRLMEPAAAHAHAMELCDECLDVTNANVAGNLRIVRAVIDSGVLAGEQRGYAKKLLGTLRFMDEWDEAASLVMAHFDCDVDRGAALLVTRLSRGDLAAAVPQVLDLIDKELFGPNRTQGIAALQARLQRTPQAQAAWKLLKETYACRLVEHECAKLPTPITVTRNGTDVVLTGSLDAEVARQTAYLCTAYLEGSGLRLENRLAPA</sequence>
<dbReference type="Proteomes" id="UP000596827">
    <property type="component" value="Unassembled WGS sequence"/>
</dbReference>
<protein>
    <submittedName>
        <fullName evidence="1">Uncharacterized protein</fullName>
    </submittedName>
</protein>